<dbReference type="Proteomes" id="UP000824633">
    <property type="component" value="Chromosome"/>
</dbReference>
<evidence type="ECO:0000313" key="2">
    <source>
        <dbReference type="EMBL" id="BCZ47370.1"/>
    </source>
</evidence>
<gene>
    <name evidence="2" type="ORF">psyc5s11_34370</name>
</gene>
<protein>
    <recommendedName>
        <fullName evidence="4">Solute-binding protein family 3/N-terminal domain-containing protein</fullName>
    </recommendedName>
</protein>
<dbReference type="EMBL" id="AP024849">
    <property type="protein sequence ID" value="BCZ47370.1"/>
    <property type="molecule type" value="Genomic_DNA"/>
</dbReference>
<evidence type="ECO:0008006" key="4">
    <source>
        <dbReference type="Google" id="ProtNLM"/>
    </source>
</evidence>
<accession>A0ABM7T5R3</accession>
<dbReference type="PROSITE" id="PS51257">
    <property type="entry name" value="PROKAR_LIPOPROTEIN"/>
    <property type="match status" value="1"/>
</dbReference>
<dbReference type="Gene3D" id="3.40.190.10">
    <property type="entry name" value="Periplasmic binding protein-like II"/>
    <property type="match status" value="1"/>
</dbReference>
<name>A0ABM7T5R3_9CLOT</name>
<feature type="transmembrane region" description="Helical" evidence="1">
    <location>
        <begin position="7"/>
        <end position="24"/>
    </location>
</feature>
<dbReference type="SUPFAM" id="SSF53850">
    <property type="entry name" value="Periplasmic binding protein-like II"/>
    <property type="match status" value="1"/>
</dbReference>
<proteinExistence type="predicted"/>
<keyword evidence="1" id="KW-1133">Transmembrane helix</keyword>
<reference evidence="3" key="1">
    <citation type="submission" date="2021-07" db="EMBL/GenBank/DDBJ databases">
        <title>Complete genome sequencing of a Clostridium isolate.</title>
        <authorList>
            <person name="Ueki A."/>
            <person name="Tonouchi A."/>
        </authorList>
    </citation>
    <scope>NUCLEOTIDE SEQUENCE [LARGE SCALE GENOMIC DNA]</scope>
    <source>
        <strain evidence="3">C5S11</strain>
    </source>
</reference>
<keyword evidence="3" id="KW-1185">Reference proteome</keyword>
<keyword evidence="1" id="KW-0472">Membrane</keyword>
<organism evidence="2 3">
    <name type="scientific">Clostridium gelidum</name>
    <dbReference type="NCBI Taxonomy" id="704125"/>
    <lineage>
        <taxon>Bacteria</taxon>
        <taxon>Bacillati</taxon>
        <taxon>Bacillota</taxon>
        <taxon>Clostridia</taxon>
        <taxon>Eubacteriales</taxon>
        <taxon>Clostridiaceae</taxon>
        <taxon>Clostridium</taxon>
    </lineage>
</organism>
<dbReference type="RefSeq" id="WP_224033712.1">
    <property type="nucleotide sequence ID" value="NZ_AP024849.1"/>
</dbReference>
<evidence type="ECO:0000313" key="3">
    <source>
        <dbReference type="Proteomes" id="UP000824633"/>
    </source>
</evidence>
<keyword evidence="1" id="KW-0812">Transmembrane</keyword>
<sequence>MKKIFTLFVIINIIGIIIGCGAGTRETTVINNSIEKDRLEIIKEKGAITVAGPPKETPFFSVNSKTNDLSGIDADIITEIARRLEVNNGGFNFRKYN</sequence>
<evidence type="ECO:0000256" key="1">
    <source>
        <dbReference type="SAM" id="Phobius"/>
    </source>
</evidence>